<evidence type="ECO:0000256" key="3">
    <source>
        <dbReference type="ARBA" id="ARBA00022519"/>
    </source>
</evidence>
<protein>
    <recommendedName>
        <fullName evidence="7">TRAP transporter large permease protein</fullName>
    </recommendedName>
</protein>
<dbReference type="InterPro" id="IPR004681">
    <property type="entry name" value="TRAP_DctM"/>
</dbReference>
<sequence length="426" mass="44954">MEHLILFGSFVLLMAIGTPIAFCLGISSLATVIYLGLPPIVVFQQLNSGINVFAMMAIPFFIFAGDLMVRGGIALRLIRFAAGLVGHLRGGLGQVNIVASTLFGGISGSAVADASAVGGLMIPQMAKRGYDRDYAVNVTVNAAIIALMIPPSHNMILYSIAAGGNVSVADLFTAGIVPGLLLALALMVTAWWVARRRGYPSEPFPGFARLGFFFLSSLPGLLLIAIIFGGVRSGIFTATESSCIAVLYALAVAVLVYRELDWTGFVDATLGAVRTTAMVLLVIGAAASFGWLMSYLQVQQSAIGLIRSISEDPIMVLLLINLVLLFLGTFMDMAPMVIICTPVLLPVVKAFGIDPVHFGVVMILNAGIGLNTPPVGTVLFVGCAVGGISIRQAMRTIWPFFGASVAVLLLVTYVPALSLWLPAQFR</sequence>
<dbReference type="PANTHER" id="PTHR33362:SF2">
    <property type="entry name" value="TRAP TRANSPORTER LARGE PERMEASE PROTEIN"/>
    <property type="match status" value="1"/>
</dbReference>
<evidence type="ECO:0000259" key="8">
    <source>
        <dbReference type="Pfam" id="PF06808"/>
    </source>
</evidence>
<dbReference type="Proteomes" id="UP000006633">
    <property type="component" value="Chromosome"/>
</dbReference>
<feature type="transmembrane region" description="Helical" evidence="7">
    <location>
        <begin position="343"/>
        <end position="368"/>
    </location>
</feature>
<dbReference type="InterPro" id="IPR010656">
    <property type="entry name" value="DctM"/>
</dbReference>
<comment type="similarity">
    <text evidence="7">Belongs to the TRAP transporter large permease family.</text>
</comment>
<evidence type="ECO:0000256" key="2">
    <source>
        <dbReference type="ARBA" id="ARBA00022475"/>
    </source>
</evidence>
<keyword evidence="7" id="KW-0813">Transport</keyword>
<feature type="transmembrane region" description="Helical" evidence="7">
    <location>
        <begin position="134"/>
        <end position="151"/>
    </location>
</feature>
<keyword evidence="5 7" id="KW-1133">Transmembrane helix</keyword>
<comment type="function">
    <text evidence="7">Part of the tripartite ATP-independent periplasmic (TRAP) transport system.</text>
</comment>
<name>D7A8K4_ANCN5</name>
<evidence type="ECO:0000256" key="1">
    <source>
        <dbReference type="ARBA" id="ARBA00004429"/>
    </source>
</evidence>
<accession>D7A8K4</accession>
<keyword evidence="10" id="KW-1185">Reference proteome</keyword>
<dbReference type="KEGG" id="sno:Snov_3264"/>
<feature type="transmembrane region" description="Helical" evidence="7">
    <location>
        <begin position="49"/>
        <end position="69"/>
    </location>
</feature>
<proteinExistence type="inferred from homology"/>
<reference evidence="9 10" key="1">
    <citation type="journal article" date="2012" name="Stand. Genomic Sci.">
        <title>Complete genome sequence of the facultatively chemolithoautotrophic and methylotrophic alpha Proteobacterium Starkeya novella type strain (ATCC 8093(T)).</title>
        <authorList>
            <person name="Kappler U."/>
            <person name="Davenport K."/>
            <person name="Beatson S."/>
            <person name="Lucas S."/>
            <person name="Lapidus A."/>
            <person name="Copeland A."/>
            <person name="Berry K.W."/>
            <person name="Glavina Del Rio T."/>
            <person name="Hammon N."/>
            <person name="Dalin E."/>
            <person name="Tice H."/>
            <person name="Pitluck S."/>
            <person name="Richardson P."/>
            <person name="Bruce D."/>
            <person name="Goodwin L.A."/>
            <person name="Han C."/>
            <person name="Tapia R."/>
            <person name="Detter J.C."/>
            <person name="Chang Y.J."/>
            <person name="Jeffries C.D."/>
            <person name="Land M."/>
            <person name="Hauser L."/>
            <person name="Kyrpides N.C."/>
            <person name="Goker M."/>
            <person name="Ivanova N."/>
            <person name="Klenk H.P."/>
            <person name="Woyke T."/>
        </authorList>
    </citation>
    <scope>NUCLEOTIDE SEQUENCE [LARGE SCALE GENOMIC DNA]</scope>
    <source>
        <strain evidence="10">ATCC 8093 / DSM 506 / JCM 20403 / CCM 1077 / IAM 12100 / NBRC 12443 / NCIMB 10456</strain>
    </source>
</reference>
<gene>
    <name evidence="9" type="ordered locus">Snov_3264</name>
</gene>
<evidence type="ECO:0000256" key="5">
    <source>
        <dbReference type="ARBA" id="ARBA00022989"/>
    </source>
</evidence>
<feature type="transmembrane region" description="Helical" evidence="7">
    <location>
        <begin position="12"/>
        <end position="37"/>
    </location>
</feature>
<feature type="transmembrane region" description="Helical" evidence="7">
    <location>
        <begin position="235"/>
        <end position="257"/>
    </location>
</feature>
<keyword evidence="2" id="KW-1003">Cell membrane</keyword>
<feature type="transmembrane region" description="Helical" evidence="7">
    <location>
        <begin position="206"/>
        <end position="229"/>
    </location>
</feature>
<feature type="domain" description="TRAP C4-dicarboxylate transport system permease DctM subunit" evidence="8">
    <location>
        <begin position="7"/>
        <end position="417"/>
    </location>
</feature>
<dbReference type="Pfam" id="PF06808">
    <property type="entry name" value="DctM"/>
    <property type="match status" value="1"/>
</dbReference>
<evidence type="ECO:0000256" key="4">
    <source>
        <dbReference type="ARBA" id="ARBA00022692"/>
    </source>
</evidence>
<dbReference type="RefSeq" id="WP_013168039.1">
    <property type="nucleotide sequence ID" value="NC_014217.1"/>
</dbReference>
<evidence type="ECO:0000313" key="10">
    <source>
        <dbReference type="Proteomes" id="UP000006633"/>
    </source>
</evidence>
<feature type="transmembrane region" description="Helical" evidence="7">
    <location>
        <begin position="397"/>
        <end position="421"/>
    </location>
</feature>
<dbReference type="OrthoDB" id="7374726at2"/>
<feature type="transmembrane region" description="Helical" evidence="7">
    <location>
        <begin position="269"/>
        <end position="293"/>
    </location>
</feature>
<dbReference type="HOGENOM" id="CLU_019824_4_1_5"/>
<dbReference type="PIRSF" id="PIRSF006066">
    <property type="entry name" value="HI0050"/>
    <property type="match status" value="1"/>
</dbReference>
<dbReference type="STRING" id="639283.Snov_3264"/>
<comment type="subcellular location">
    <subcellularLocation>
        <location evidence="1 7">Cell inner membrane</location>
        <topology evidence="1 7">Multi-pass membrane protein</topology>
    </subcellularLocation>
</comment>
<dbReference type="PANTHER" id="PTHR33362">
    <property type="entry name" value="SIALIC ACID TRAP TRANSPORTER PERMEASE PROTEIN SIAT-RELATED"/>
    <property type="match status" value="1"/>
</dbReference>
<organism evidence="9 10">
    <name type="scientific">Ancylobacter novellus (strain ATCC 8093 / DSM 506 / JCM 20403 / CCM 1077 / IAM 12100 / NBRC 12443 / NCIMB 10456)</name>
    <name type="common">Starkeya novella</name>
    <dbReference type="NCBI Taxonomy" id="639283"/>
    <lineage>
        <taxon>Bacteria</taxon>
        <taxon>Pseudomonadati</taxon>
        <taxon>Pseudomonadota</taxon>
        <taxon>Alphaproteobacteria</taxon>
        <taxon>Hyphomicrobiales</taxon>
        <taxon>Xanthobacteraceae</taxon>
        <taxon>Ancylobacter</taxon>
    </lineage>
</organism>
<comment type="subunit">
    <text evidence="7">The complex comprises the extracytoplasmic solute receptor protein and the two transmembrane proteins.</text>
</comment>
<feature type="transmembrane region" description="Helical" evidence="7">
    <location>
        <begin position="313"/>
        <end position="331"/>
    </location>
</feature>
<dbReference type="NCBIfam" id="TIGR00786">
    <property type="entry name" value="dctM"/>
    <property type="match status" value="1"/>
</dbReference>
<keyword evidence="4 7" id="KW-0812">Transmembrane</keyword>
<dbReference type="GO" id="GO:0005886">
    <property type="term" value="C:plasma membrane"/>
    <property type="evidence" value="ECO:0007669"/>
    <property type="project" value="UniProtKB-SubCell"/>
</dbReference>
<dbReference type="AlphaFoldDB" id="D7A8K4"/>
<dbReference type="eggNOG" id="COG1593">
    <property type="taxonomic scope" value="Bacteria"/>
</dbReference>
<evidence type="ECO:0000256" key="7">
    <source>
        <dbReference type="RuleBase" id="RU369079"/>
    </source>
</evidence>
<evidence type="ECO:0000256" key="6">
    <source>
        <dbReference type="ARBA" id="ARBA00023136"/>
    </source>
</evidence>
<dbReference type="GO" id="GO:0022857">
    <property type="term" value="F:transmembrane transporter activity"/>
    <property type="evidence" value="ECO:0007669"/>
    <property type="project" value="UniProtKB-UniRule"/>
</dbReference>
<feature type="transmembrane region" description="Helical" evidence="7">
    <location>
        <begin position="171"/>
        <end position="194"/>
    </location>
</feature>
<dbReference type="EMBL" id="CP002026">
    <property type="protein sequence ID" value="ADH90538.1"/>
    <property type="molecule type" value="Genomic_DNA"/>
</dbReference>
<keyword evidence="6 7" id="KW-0472">Membrane</keyword>
<feature type="transmembrane region" description="Helical" evidence="7">
    <location>
        <begin position="374"/>
        <end position="390"/>
    </location>
</feature>
<evidence type="ECO:0000313" key="9">
    <source>
        <dbReference type="EMBL" id="ADH90538.1"/>
    </source>
</evidence>
<keyword evidence="3 7" id="KW-0997">Cell inner membrane</keyword>